<evidence type="ECO:0000256" key="1">
    <source>
        <dbReference type="ARBA" id="ARBA00022723"/>
    </source>
</evidence>
<dbReference type="GO" id="GO:0005634">
    <property type="term" value="C:nucleus"/>
    <property type="evidence" value="ECO:0007669"/>
    <property type="project" value="TreeGrafter"/>
</dbReference>
<dbReference type="PROSITE" id="PS00463">
    <property type="entry name" value="ZN2_CY6_FUNGAL_1"/>
    <property type="match status" value="1"/>
</dbReference>
<dbReference type="InterPro" id="IPR001138">
    <property type="entry name" value="Zn2Cys6_DnaBD"/>
</dbReference>
<keyword evidence="1" id="KW-0479">Metal-binding</keyword>
<keyword evidence="4" id="KW-0238">DNA-binding</keyword>
<feature type="compositionally biased region" description="Polar residues" evidence="7">
    <location>
        <begin position="135"/>
        <end position="161"/>
    </location>
</feature>
<dbReference type="PANTHER" id="PTHR31944:SF131">
    <property type="entry name" value="HEME-RESPONSIVE ZINC FINGER TRANSCRIPTION FACTOR HAP1"/>
    <property type="match status" value="1"/>
</dbReference>
<protein>
    <recommendedName>
        <fullName evidence="8">Zn(2)-C6 fungal-type domain-containing protein</fullName>
    </recommendedName>
</protein>
<evidence type="ECO:0000256" key="4">
    <source>
        <dbReference type="ARBA" id="ARBA00023125"/>
    </source>
</evidence>
<dbReference type="SUPFAM" id="SSF57701">
    <property type="entry name" value="Zn2/Cys6 DNA-binding domain"/>
    <property type="match status" value="1"/>
</dbReference>
<dbReference type="EMBL" id="CAAKMV010000148">
    <property type="protein sequence ID" value="VIO60844.1"/>
    <property type="molecule type" value="Genomic_DNA"/>
</dbReference>
<sequence>MSRNSPPIISTPSFFLNDPLDVSQETIIEEGILAPADDSLAFSADTSAAGGAMAVSSAAKTEKKRRRPALACEQCRRRKIRCNRNLPCSNCFKSNISPCTYAPTHVPASRTKKGAADSSSHVPGRSAPVVDLSRKTTPSDSSAKRQSSSIPSSTVGSNSETSTVDALAARVKELEQKLAESCHITQPGEDILIQHDDQEADPAPMKGTVSKTRFFGQSHWMNGIVMVCCPLHILNFFSNVNTQFPNVLDVLKLPNERNKEPRLVFAKCKTLARIIKSHRLKPISTDKLGYTIPERGLADQLVNAYFATFEGALRILHGPTFWAEYERYWQNPEAASQVFVMQLQTCMAIGATVHDDVFSLRSAATQWIHEVQIWLQLPPEKSRMTIAGIQIMCMLSLAKGCCGVGQELTWVTAGALVRQAMYMGLHRDPKHLANMSEYRSEIRRRLWITILELNLQSSYDAGGPPLLSSKHYDTRLPANLNDNELSDEPDAERQPTGDPGALTDMSVQLALQKSYALRLVIIKHVNEFRSKESYTETLRLNSELTKACRTLTETLAALSQAQRHQPRIIFTQFHSALVQMFTYRCFLSLHQPMVARSNDDPTYYYSRKVSLDSSLKLAQLCTLSTPRYGTYPPGGSNDPATSLNRLITNGSGLFRVVPTLTLFSVALEFIKKCEEQRDSLGGLPTMGYGELRSVLNAAQIWYERRVLAGETNVKGYCFVGASIALADAMELGLSQEDIDQTVIDAGARTGNKSYELLKQAAEREGIPVVEPEDEEVIQIDVPLLDGDAMQGIMDIPLDWMVMGDLGLDGMGGFNWARGNMPQEFESVDPSVVSQF</sequence>
<evidence type="ECO:0000259" key="8">
    <source>
        <dbReference type="PROSITE" id="PS50048"/>
    </source>
</evidence>
<keyword evidence="5" id="KW-0804">Transcription</keyword>
<dbReference type="GO" id="GO:0000978">
    <property type="term" value="F:RNA polymerase II cis-regulatory region sequence-specific DNA binding"/>
    <property type="evidence" value="ECO:0007669"/>
    <property type="project" value="TreeGrafter"/>
</dbReference>
<dbReference type="InterPro" id="IPR007219">
    <property type="entry name" value="XnlR_reg_dom"/>
</dbReference>
<dbReference type="CDD" id="cd00067">
    <property type="entry name" value="GAL4"/>
    <property type="match status" value="1"/>
</dbReference>
<feature type="domain" description="Zn(2)-C6 fungal-type" evidence="8">
    <location>
        <begin position="71"/>
        <end position="101"/>
    </location>
</feature>
<name>A0A4E9EDW1_GIBZA</name>
<dbReference type="PANTHER" id="PTHR31944">
    <property type="entry name" value="HEME-RESPONSIVE ZINC FINGER TRANSCRIPTION FACTOR HAP1"/>
    <property type="match status" value="1"/>
</dbReference>
<proteinExistence type="predicted"/>
<dbReference type="InterPro" id="IPR051430">
    <property type="entry name" value="Fungal_TF_Env_Response"/>
</dbReference>
<dbReference type="AlphaFoldDB" id="A0A4E9EDW1"/>
<organism evidence="9">
    <name type="scientific">Gibberella zeae</name>
    <name type="common">Wheat head blight fungus</name>
    <name type="synonym">Fusarium graminearum</name>
    <dbReference type="NCBI Taxonomy" id="5518"/>
    <lineage>
        <taxon>Eukaryota</taxon>
        <taxon>Fungi</taxon>
        <taxon>Dikarya</taxon>
        <taxon>Ascomycota</taxon>
        <taxon>Pezizomycotina</taxon>
        <taxon>Sordariomycetes</taxon>
        <taxon>Hypocreomycetidae</taxon>
        <taxon>Hypocreales</taxon>
        <taxon>Nectriaceae</taxon>
        <taxon>Fusarium</taxon>
    </lineage>
</organism>
<evidence type="ECO:0000256" key="5">
    <source>
        <dbReference type="ARBA" id="ARBA00023163"/>
    </source>
</evidence>
<feature type="region of interest" description="Disordered" evidence="7">
    <location>
        <begin position="105"/>
        <end position="161"/>
    </location>
</feature>
<dbReference type="InterPro" id="IPR036864">
    <property type="entry name" value="Zn2-C6_fun-type_DNA-bd_sf"/>
</dbReference>
<dbReference type="GO" id="GO:0008270">
    <property type="term" value="F:zinc ion binding"/>
    <property type="evidence" value="ECO:0007669"/>
    <property type="project" value="InterPro"/>
</dbReference>
<accession>A0A4E9EDW1</accession>
<keyword evidence="3" id="KW-0805">Transcription regulation</keyword>
<dbReference type="Gene3D" id="4.10.240.10">
    <property type="entry name" value="Zn(2)-C6 fungal-type DNA-binding domain"/>
    <property type="match status" value="1"/>
</dbReference>
<gene>
    <name evidence="9" type="ORF">FUG_LOCUS416558</name>
</gene>
<dbReference type="CDD" id="cd12148">
    <property type="entry name" value="fungal_TF_MHR"/>
    <property type="match status" value="1"/>
</dbReference>
<evidence type="ECO:0000256" key="3">
    <source>
        <dbReference type="ARBA" id="ARBA00023015"/>
    </source>
</evidence>
<dbReference type="Pfam" id="PF04082">
    <property type="entry name" value="Fungal_trans"/>
    <property type="match status" value="1"/>
</dbReference>
<feature type="region of interest" description="Disordered" evidence="7">
    <location>
        <begin position="478"/>
        <end position="502"/>
    </location>
</feature>
<reference evidence="9" key="1">
    <citation type="submission" date="2019-04" db="EMBL/GenBank/DDBJ databases">
        <authorList>
            <person name="Melise S."/>
            <person name="Noan J."/>
            <person name="Okalmin O."/>
        </authorList>
    </citation>
    <scope>NUCLEOTIDE SEQUENCE</scope>
    <source>
        <strain evidence="9">FN9</strain>
    </source>
</reference>
<evidence type="ECO:0000256" key="7">
    <source>
        <dbReference type="SAM" id="MobiDB-lite"/>
    </source>
</evidence>
<dbReference type="PROSITE" id="PS50048">
    <property type="entry name" value="ZN2_CY6_FUNGAL_2"/>
    <property type="match status" value="1"/>
</dbReference>
<dbReference type="Pfam" id="PF00172">
    <property type="entry name" value="Zn_clus"/>
    <property type="match status" value="1"/>
</dbReference>
<evidence type="ECO:0000313" key="9">
    <source>
        <dbReference type="EMBL" id="VIO60844.1"/>
    </source>
</evidence>
<dbReference type="SMART" id="SM00906">
    <property type="entry name" value="Fungal_trans"/>
    <property type="match status" value="1"/>
</dbReference>
<keyword evidence="6" id="KW-0539">Nucleus</keyword>
<dbReference type="SMART" id="SM00066">
    <property type="entry name" value="GAL4"/>
    <property type="match status" value="1"/>
</dbReference>
<keyword evidence="2" id="KW-0862">Zinc</keyword>
<evidence type="ECO:0000256" key="6">
    <source>
        <dbReference type="ARBA" id="ARBA00023242"/>
    </source>
</evidence>
<dbReference type="GO" id="GO:0001228">
    <property type="term" value="F:DNA-binding transcription activator activity, RNA polymerase II-specific"/>
    <property type="evidence" value="ECO:0007669"/>
    <property type="project" value="TreeGrafter"/>
</dbReference>
<evidence type="ECO:0000256" key="2">
    <source>
        <dbReference type="ARBA" id="ARBA00022833"/>
    </source>
</evidence>
<dbReference type="GO" id="GO:0006351">
    <property type="term" value="P:DNA-templated transcription"/>
    <property type="evidence" value="ECO:0007669"/>
    <property type="project" value="InterPro"/>
</dbReference>